<protein>
    <submittedName>
        <fullName evidence="2">Uncharacterized protein</fullName>
    </submittedName>
</protein>
<dbReference type="InterPro" id="IPR036388">
    <property type="entry name" value="WH-like_DNA-bd_sf"/>
</dbReference>
<gene>
    <name evidence="2" type="ORF">HERIO_1575</name>
</gene>
<name>A0A1X0Q9Q2_9MICR</name>
<dbReference type="Proteomes" id="UP000192356">
    <property type="component" value="Unassembled WGS sequence"/>
</dbReference>
<dbReference type="InterPro" id="IPR009057">
    <property type="entry name" value="Homeodomain-like_sf"/>
</dbReference>
<dbReference type="VEuPathDB" id="MicrosporidiaDB:HERIO_1575"/>
<evidence type="ECO:0000256" key="1">
    <source>
        <dbReference type="SAM" id="MobiDB-lite"/>
    </source>
</evidence>
<evidence type="ECO:0000313" key="3">
    <source>
        <dbReference type="Proteomes" id="UP000192356"/>
    </source>
</evidence>
<dbReference type="AlphaFoldDB" id="A0A1X0Q9Q2"/>
<dbReference type="EMBL" id="LVKB01000083">
    <property type="protein sequence ID" value="ORD96502.1"/>
    <property type="molecule type" value="Genomic_DNA"/>
</dbReference>
<evidence type="ECO:0000313" key="2">
    <source>
        <dbReference type="EMBL" id="ORD96502.1"/>
    </source>
</evidence>
<dbReference type="OrthoDB" id="2199244at2759"/>
<sequence>MVTLENKQSQVRRKQMTPEDRERIVSKVLAGLSIKDISVALDMNYKTVWKIATNFLKTGDVHAKPCGGDRRSKLTLEQKNNICLARHRLPAKA</sequence>
<feature type="region of interest" description="Disordered" evidence="1">
    <location>
        <begin position="1"/>
        <end position="20"/>
    </location>
</feature>
<dbReference type="SUPFAM" id="SSF46689">
    <property type="entry name" value="Homeodomain-like"/>
    <property type="match status" value="1"/>
</dbReference>
<proteinExistence type="predicted"/>
<comment type="caution">
    <text evidence="2">The sequence shown here is derived from an EMBL/GenBank/DDBJ whole genome shotgun (WGS) entry which is preliminary data.</text>
</comment>
<reference evidence="2 3" key="1">
    <citation type="journal article" date="2017" name="Environ. Microbiol.">
        <title>Decay of the glycolytic pathway and adaptation to intranuclear parasitism within Enterocytozoonidae microsporidia.</title>
        <authorList>
            <person name="Wiredu Boakye D."/>
            <person name="Jaroenlak P."/>
            <person name="Prachumwat A."/>
            <person name="Williams T.A."/>
            <person name="Bateman K.S."/>
            <person name="Itsathitphaisarn O."/>
            <person name="Sritunyalucksana K."/>
            <person name="Paszkiewicz K.H."/>
            <person name="Moore K.A."/>
            <person name="Stentiford G.D."/>
            <person name="Williams B.A."/>
        </authorList>
    </citation>
    <scope>NUCLEOTIDE SEQUENCE [LARGE SCALE GENOMIC DNA]</scope>
    <source>
        <strain evidence="2 3">GB1</strain>
    </source>
</reference>
<dbReference type="Gene3D" id="1.10.10.10">
    <property type="entry name" value="Winged helix-like DNA-binding domain superfamily/Winged helix DNA-binding domain"/>
    <property type="match status" value="1"/>
</dbReference>
<organism evidence="2 3">
    <name type="scientific">Hepatospora eriocheir</name>
    <dbReference type="NCBI Taxonomy" id="1081669"/>
    <lineage>
        <taxon>Eukaryota</taxon>
        <taxon>Fungi</taxon>
        <taxon>Fungi incertae sedis</taxon>
        <taxon>Microsporidia</taxon>
        <taxon>Hepatosporidae</taxon>
        <taxon>Hepatospora</taxon>
    </lineage>
</organism>
<accession>A0A1X0Q9Q2</accession>
<keyword evidence="3" id="KW-1185">Reference proteome</keyword>